<evidence type="ECO:0000313" key="3">
    <source>
        <dbReference type="Proteomes" id="UP000290433"/>
    </source>
</evidence>
<evidence type="ECO:0008006" key="4">
    <source>
        <dbReference type="Google" id="ProtNLM"/>
    </source>
</evidence>
<dbReference type="AlphaFoldDB" id="A0A444W2Y6"/>
<name>A0A444W2Y6_9FLAO</name>
<feature type="signal peptide" evidence="1">
    <location>
        <begin position="1"/>
        <end position="18"/>
    </location>
</feature>
<feature type="chain" id="PRO_5019327650" description="Lipoprotein" evidence="1">
    <location>
        <begin position="19"/>
        <end position="130"/>
    </location>
</feature>
<proteinExistence type="predicted"/>
<dbReference type="RefSeq" id="WP_129746021.1">
    <property type="nucleotide sequence ID" value="NZ_JUIV01000002.1"/>
</dbReference>
<dbReference type="OrthoDB" id="9907615at2"/>
<dbReference type="EMBL" id="JUIV01000002">
    <property type="protein sequence ID" value="RYJ40153.1"/>
    <property type="molecule type" value="Genomic_DNA"/>
</dbReference>
<protein>
    <recommendedName>
        <fullName evidence="4">Lipoprotein</fullName>
    </recommendedName>
</protein>
<keyword evidence="1" id="KW-0732">Signal</keyword>
<dbReference type="PROSITE" id="PS51257">
    <property type="entry name" value="PROKAR_LIPOPROTEIN"/>
    <property type="match status" value="1"/>
</dbReference>
<organism evidence="2 3">
    <name type="scientific">Flavobacterium anhuiense</name>
    <dbReference type="NCBI Taxonomy" id="459526"/>
    <lineage>
        <taxon>Bacteria</taxon>
        <taxon>Pseudomonadati</taxon>
        <taxon>Bacteroidota</taxon>
        <taxon>Flavobacteriia</taxon>
        <taxon>Flavobacteriales</taxon>
        <taxon>Flavobacteriaceae</taxon>
        <taxon>Flavobacterium</taxon>
    </lineage>
</organism>
<accession>A0A444W2Y6</accession>
<evidence type="ECO:0000313" key="2">
    <source>
        <dbReference type="EMBL" id="RYJ40153.1"/>
    </source>
</evidence>
<dbReference type="Proteomes" id="UP000290433">
    <property type="component" value="Unassembled WGS sequence"/>
</dbReference>
<sequence length="130" mass="14868">MNKTKYCFSLLFLFTIFACGNKDNTVYDKETQSKIAKPTKSENQVTDNESVPTEDLWENWNPKIEAYFMKNLKNSLTQKGIKDEDALKFAECSISKMKEQNLKPKAVRDSKNAGKLLSISVSCSQKIEKK</sequence>
<gene>
    <name evidence="2" type="ORF">NU08_0909</name>
</gene>
<reference evidence="2 3" key="1">
    <citation type="submission" date="2014-12" db="EMBL/GenBank/DDBJ databases">
        <title>Genome sequence of Flavobacterium anhuiense RCM74.</title>
        <authorList>
            <person name="Kim J.F."/>
            <person name="Song J.Y."/>
            <person name="Kwak M.-J."/>
            <person name="Lee S.-W."/>
        </authorList>
    </citation>
    <scope>NUCLEOTIDE SEQUENCE [LARGE SCALE GENOMIC DNA]</scope>
    <source>
        <strain evidence="2 3">RCM74</strain>
    </source>
</reference>
<evidence type="ECO:0000256" key="1">
    <source>
        <dbReference type="SAM" id="SignalP"/>
    </source>
</evidence>
<comment type="caution">
    <text evidence="2">The sequence shown here is derived from an EMBL/GenBank/DDBJ whole genome shotgun (WGS) entry which is preliminary data.</text>
</comment>